<dbReference type="GO" id="GO:0008237">
    <property type="term" value="F:metallopeptidase activity"/>
    <property type="evidence" value="ECO:0007669"/>
    <property type="project" value="InterPro"/>
</dbReference>
<feature type="signal peptide" evidence="1">
    <location>
        <begin position="1"/>
        <end position="19"/>
    </location>
</feature>
<keyword evidence="3" id="KW-1185">Reference proteome</keyword>
<dbReference type="AlphaFoldDB" id="A0A8H7T9U3"/>
<keyword evidence="1" id="KW-0732">Signal</keyword>
<evidence type="ECO:0000313" key="3">
    <source>
        <dbReference type="Proteomes" id="UP000664132"/>
    </source>
</evidence>
<comment type="caution">
    <text evidence="2">The sequence shown here is derived from an EMBL/GenBank/DDBJ whole genome shotgun (WGS) entry which is preliminary data.</text>
</comment>
<proteinExistence type="predicted"/>
<sequence>MRQLKCLSLISIATAFVLPAVERSGSLIKTWHPVQVSRFGSRDAEHTGFSNVVARYRILADFFELELSGQTTRLSIRAEETAAPPGSVWQPLPDSQWDDWHRDVVVKAWKSALDLATRASGNLLSVMEGSASYKAFWDTTIAECKFAYLKKNPSEMTAASKKQMLNCYRHFLAAHNLAYGQYFGADPENIELIQQNFQKIAEQTENLGAPGRNNLNIYLTWGPTLTDLKKNKNECAKENGVLPQAMVIPASLVKELVGSTVPMEAQVIHFCPAFFDVGQLGRIETQMSSLATADDALKAKICRLDKLDSTTRAMLHEFTHLPWTLNTNLNDKPKDTYGYLTVIRSSVAVFSNTPAQMPKTKNFSSKNADNYAWMAIYDYFNSVAECKNIRYDGVNAGPGTCNADVWPKDVPKPVKTTWNSYPGEVLPLLSHKDDVQF</sequence>
<evidence type="ECO:0008006" key="4">
    <source>
        <dbReference type="Google" id="ProtNLM"/>
    </source>
</evidence>
<evidence type="ECO:0000313" key="2">
    <source>
        <dbReference type="EMBL" id="KAG4415606.1"/>
    </source>
</evidence>
<feature type="chain" id="PRO_5034661550" description="Lysine-specific metallo-endopeptidase domain-containing protein" evidence="1">
    <location>
        <begin position="20"/>
        <end position="437"/>
    </location>
</feature>
<reference evidence="2" key="1">
    <citation type="submission" date="2021-02" db="EMBL/GenBank/DDBJ databases">
        <title>Genome sequence Cadophora malorum strain M34.</title>
        <authorList>
            <person name="Stefanovic E."/>
            <person name="Vu D."/>
            <person name="Scully C."/>
            <person name="Dijksterhuis J."/>
            <person name="Roader J."/>
            <person name="Houbraken J."/>
        </authorList>
    </citation>
    <scope>NUCLEOTIDE SEQUENCE</scope>
    <source>
        <strain evidence="2">M34</strain>
    </source>
</reference>
<dbReference type="OrthoDB" id="4306934at2759"/>
<dbReference type="InterPro" id="IPR024079">
    <property type="entry name" value="MetalloPept_cat_dom_sf"/>
</dbReference>
<evidence type="ECO:0000256" key="1">
    <source>
        <dbReference type="SAM" id="SignalP"/>
    </source>
</evidence>
<dbReference type="SUPFAM" id="SSF55486">
    <property type="entry name" value="Metalloproteases ('zincins'), catalytic domain"/>
    <property type="match status" value="1"/>
</dbReference>
<dbReference type="Proteomes" id="UP000664132">
    <property type="component" value="Unassembled WGS sequence"/>
</dbReference>
<organism evidence="2 3">
    <name type="scientific">Cadophora malorum</name>
    <dbReference type="NCBI Taxonomy" id="108018"/>
    <lineage>
        <taxon>Eukaryota</taxon>
        <taxon>Fungi</taxon>
        <taxon>Dikarya</taxon>
        <taxon>Ascomycota</taxon>
        <taxon>Pezizomycotina</taxon>
        <taxon>Leotiomycetes</taxon>
        <taxon>Helotiales</taxon>
        <taxon>Ploettnerulaceae</taxon>
        <taxon>Cadophora</taxon>
    </lineage>
</organism>
<accession>A0A8H7T9U3</accession>
<dbReference type="EMBL" id="JAFJYH010000216">
    <property type="protein sequence ID" value="KAG4415606.1"/>
    <property type="molecule type" value="Genomic_DNA"/>
</dbReference>
<dbReference type="Gene3D" id="3.40.390.10">
    <property type="entry name" value="Collagenase (Catalytic Domain)"/>
    <property type="match status" value="1"/>
</dbReference>
<gene>
    <name evidence="2" type="ORF">IFR04_011275</name>
</gene>
<name>A0A8H7T9U3_9HELO</name>
<protein>
    <recommendedName>
        <fullName evidence="4">Lysine-specific metallo-endopeptidase domain-containing protein</fullName>
    </recommendedName>
</protein>